<organism evidence="1 2">
    <name type="scientific">Trametes sanguinea</name>
    <dbReference type="NCBI Taxonomy" id="158606"/>
    <lineage>
        <taxon>Eukaryota</taxon>
        <taxon>Fungi</taxon>
        <taxon>Dikarya</taxon>
        <taxon>Basidiomycota</taxon>
        <taxon>Agaricomycotina</taxon>
        <taxon>Agaricomycetes</taxon>
        <taxon>Polyporales</taxon>
        <taxon>Polyporaceae</taxon>
        <taxon>Trametes</taxon>
    </lineage>
</organism>
<dbReference type="EMBL" id="JANSHE010004890">
    <property type="protein sequence ID" value="KAJ2973987.1"/>
    <property type="molecule type" value="Genomic_DNA"/>
</dbReference>
<sequence>MVRFRVEGGLQRLLHKTSRTRGPGRFRSKKKGRVLTPLQKAQLRLEREERKIALNQAVEDARNAVWEAAKQMHEKFQTHTSEYFYRLVLQSSRVASGKRRTSRWNAFVSKEMRRRNAELSEGNERNRVSDGEVLREIAATWKTMSEEEQIAATEEVLKELSERHEDQKKGAHTVPLQAFHDARATIATIQRELEDMHARTGVEALLFVARSETSSFVQPYAFHTSTRLAEFVHAATQSTMSDFALKMEGYCVAGLQGIATNYIQGLLNLKKQAASLIMSKLQEASTRGPITRMYYVNFDKFITERYGIVLENWPLAKFRAPGDICSRPELDILIASWTSGATRFRSIFSSSPRGARTRSVFVQSFRGA</sequence>
<evidence type="ECO:0000313" key="1">
    <source>
        <dbReference type="EMBL" id="KAJ2973987.1"/>
    </source>
</evidence>
<dbReference type="Proteomes" id="UP001144978">
    <property type="component" value="Unassembled WGS sequence"/>
</dbReference>
<protein>
    <submittedName>
        <fullName evidence="1">Uncharacterized protein</fullName>
    </submittedName>
</protein>
<keyword evidence="2" id="KW-1185">Reference proteome</keyword>
<name>A0ACC1N3Z0_9APHY</name>
<comment type="caution">
    <text evidence="1">The sequence shown here is derived from an EMBL/GenBank/DDBJ whole genome shotgun (WGS) entry which is preliminary data.</text>
</comment>
<evidence type="ECO:0000313" key="2">
    <source>
        <dbReference type="Proteomes" id="UP001144978"/>
    </source>
</evidence>
<gene>
    <name evidence="1" type="ORF">NUW54_g11965</name>
</gene>
<reference evidence="1" key="1">
    <citation type="submission" date="2022-08" db="EMBL/GenBank/DDBJ databases">
        <title>Genome Sequence of Pycnoporus sanguineus.</title>
        <authorList>
            <person name="Buettner E."/>
        </authorList>
    </citation>
    <scope>NUCLEOTIDE SEQUENCE</scope>
    <source>
        <strain evidence="1">CG-C14</strain>
    </source>
</reference>
<proteinExistence type="predicted"/>
<accession>A0ACC1N3Z0</accession>